<feature type="compositionally biased region" description="Polar residues" evidence="1">
    <location>
        <begin position="601"/>
        <end position="614"/>
    </location>
</feature>
<feature type="compositionally biased region" description="Polar residues" evidence="1">
    <location>
        <begin position="530"/>
        <end position="544"/>
    </location>
</feature>
<feature type="region of interest" description="Disordered" evidence="1">
    <location>
        <begin position="561"/>
        <end position="614"/>
    </location>
</feature>
<accession>A0A183URE3</accession>
<evidence type="ECO:0000313" key="3">
    <source>
        <dbReference type="Proteomes" id="UP000050794"/>
    </source>
</evidence>
<protein>
    <submittedName>
        <fullName evidence="4">IRS-type PTB domain-containing protein</fullName>
    </submittedName>
</protein>
<feature type="region of interest" description="Disordered" evidence="1">
    <location>
        <begin position="259"/>
        <end position="278"/>
    </location>
</feature>
<dbReference type="AlphaFoldDB" id="A0A183URE3"/>
<sequence>MGNLSPDEIVRRIEGENKVEKIDEKAKTKSTSQKSSNNNNMASKDVSVPLSVVSKTVKDTGKRKQEKEKRHNGAEKTIFSPKRSLENDNVISSSVKMNGSANSLLNEDTFANSNMSIPSAHIISASEHATNNKDVVVGRSSEQSSEGDSGATAGGADEEMPVDETLDVDDEEQYMSADEGVNSATSDDVYHADELSGISGSRDLMSDGGNYRADDELIIPNSVSSEEAEFIPVTAKSRKKTAPSAMNADRRSANFGIADRAGSIRSSGGPREGMRQRRSSAQLTIETGVLRAHHSPSPSERTVCFHNPSFVAFFLFDFAVYRLVITRSKECFGKFAGGNWLFGQKTCVKYSCLPTRRQLNSLADFIEDSTVVKAQSHKVSLLIRLTAETLLILQWAQHGGKWHGGGTQSKVAGERHLAPSSLHTSRAASPDRRSSQPSCTVSVRYAAAVANNSHKALPSDLTVYSTGNQGSFAKALLSPPLKDGKANNVSSLRGLHTSVSGSALNESKKRTLVYDPSDENANPPLPSAHRSPNSDPNMTNTATAHGNIPCRSWADIAKSSRSSTCGTTSHTSDATSQPSPRDVSPEMNSPSSSTHHERAPSSASSLSGHEPQQQGGEWRYFLGSAAEAPKESEPVASCSMAGEAVTQIAGVDDGTRLQGISFFYDPNEPTANFDQRNPVEFNATDLEDFSPSTPLATCPQGSAVFISEERIVKENSRSSRSPGQEEVAPRLDRMSNDGGVVLNLEGGKTITLPAMGTNDMSGAVLVEDRKHVFLVEQLTRHWKTFEQHGPCLIEQGFYEVKAISIRG</sequence>
<feature type="region of interest" description="Disordered" evidence="1">
    <location>
        <begin position="514"/>
        <end position="546"/>
    </location>
</feature>
<feature type="region of interest" description="Disordered" evidence="1">
    <location>
        <begin position="1"/>
        <end position="85"/>
    </location>
</feature>
<name>A0A183URE3_TOXCA</name>
<dbReference type="WBParaSite" id="TCNE_0001106301-mRNA-1">
    <property type="protein sequence ID" value="TCNE_0001106301-mRNA-1"/>
    <property type="gene ID" value="TCNE_0001106301"/>
</dbReference>
<feature type="compositionally biased region" description="Basic and acidic residues" evidence="1">
    <location>
        <begin position="56"/>
        <end position="74"/>
    </location>
</feature>
<evidence type="ECO:0000313" key="4">
    <source>
        <dbReference type="WBParaSite" id="TCNE_0001106301-mRNA-1"/>
    </source>
</evidence>
<reference evidence="2 3" key="2">
    <citation type="submission" date="2018-11" db="EMBL/GenBank/DDBJ databases">
        <authorList>
            <consortium name="Pathogen Informatics"/>
        </authorList>
    </citation>
    <scope>NUCLEOTIDE SEQUENCE [LARGE SCALE GENOMIC DNA]</scope>
</reference>
<gene>
    <name evidence="2" type="ORF">TCNE_LOCUS11063</name>
</gene>
<keyword evidence="3" id="KW-1185">Reference proteome</keyword>
<evidence type="ECO:0000313" key="2">
    <source>
        <dbReference type="EMBL" id="VDM42384.1"/>
    </source>
</evidence>
<dbReference type="Proteomes" id="UP000050794">
    <property type="component" value="Unassembled WGS sequence"/>
</dbReference>
<dbReference type="EMBL" id="UYWY01020724">
    <property type="protein sequence ID" value="VDM42384.1"/>
    <property type="molecule type" value="Genomic_DNA"/>
</dbReference>
<evidence type="ECO:0000256" key="1">
    <source>
        <dbReference type="SAM" id="MobiDB-lite"/>
    </source>
</evidence>
<feature type="compositionally biased region" description="Low complexity" evidence="1">
    <location>
        <begin position="29"/>
        <end position="40"/>
    </location>
</feature>
<feature type="compositionally biased region" description="Polar residues" evidence="1">
    <location>
        <begin position="561"/>
        <end position="579"/>
    </location>
</feature>
<organism evidence="3 4">
    <name type="scientific">Toxocara canis</name>
    <name type="common">Canine roundworm</name>
    <dbReference type="NCBI Taxonomy" id="6265"/>
    <lineage>
        <taxon>Eukaryota</taxon>
        <taxon>Metazoa</taxon>
        <taxon>Ecdysozoa</taxon>
        <taxon>Nematoda</taxon>
        <taxon>Chromadorea</taxon>
        <taxon>Rhabditida</taxon>
        <taxon>Spirurina</taxon>
        <taxon>Ascaridomorpha</taxon>
        <taxon>Ascaridoidea</taxon>
        <taxon>Toxocaridae</taxon>
        <taxon>Toxocara</taxon>
    </lineage>
</organism>
<feature type="compositionally biased region" description="Basic and acidic residues" evidence="1">
    <location>
        <begin position="8"/>
        <end position="27"/>
    </location>
</feature>
<reference evidence="4" key="1">
    <citation type="submission" date="2016-06" db="UniProtKB">
        <authorList>
            <consortium name="WormBaseParasite"/>
        </authorList>
    </citation>
    <scope>IDENTIFICATION</scope>
</reference>
<proteinExistence type="predicted"/>
<feature type="region of interest" description="Disordered" evidence="1">
    <location>
        <begin position="404"/>
        <end position="437"/>
    </location>
</feature>
<feature type="region of interest" description="Disordered" evidence="1">
    <location>
        <begin position="135"/>
        <end position="162"/>
    </location>
</feature>